<dbReference type="PANTHER" id="PTHR30419:SF8">
    <property type="entry name" value="NITROGEN ASSIMILATION TRANSCRIPTIONAL ACTIVATOR-RELATED"/>
    <property type="match status" value="1"/>
</dbReference>
<dbReference type="RefSeq" id="WP_280029025.1">
    <property type="nucleotide sequence ID" value="NZ_JAOCKG010000014.1"/>
</dbReference>
<dbReference type="Pfam" id="PF00126">
    <property type="entry name" value="HTH_1"/>
    <property type="match status" value="1"/>
</dbReference>
<keyword evidence="4" id="KW-0804">Transcription</keyword>
<gene>
    <name evidence="6" type="ORF">N5K24_24730</name>
</gene>
<dbReference type="InterPro" id="IPR005119">
    <property type="entry name" value="LysR_subst-bd"/>
</dbReference>
<dbReference type="AlphaFoldDB" id="A0AA43B0P0"/>
<evidence type="ECO:0000259" key="5">
    <source>
        <dbReference type="PROSITE" id="PS50931"/>
    </source>
</evidence>
<dbReference type="InterPro" id="IPR050950">
    <property type="entry name" value="HTH-type_LysR_regulators"/>
</dbReference>
<keyword evidence="2" id="KW-0805">Transcription regulation</keyword>
<feature type="domain" description="HTH lysR-type" evidence="5">
    <location>
        <begin position="6"/>
        <end position="63"/>
    </location>
</feature>
<dbReference type="InterPro" id="IPR000847">
    <property type="entry name" value="LysR_HTH_N"/>
</dbReference>
<keyword evidence="3" id="KW-0238">DNA-binding</keyword>
<organism evidence="6 7">
    <name type="scientific">Achromobacter marplatensis</name>
    <dbReference type="NCBI Taxonomy" id="470868"/>
    <lineage>
        <taxon>Bacteria</taxon>
        <taxon>Pseudomonadati</taxon>
        <taxon>Pseudomonadota</taxon>
        <taxon>Betaproteobacteria</taxon>
        <taxon>Burkholderiales</taxon>
        <taxon>Alcaligenaceae</taxon>
        <taxon>Achromobacter</taxon>
    </lineage>
</organism>
<dbReference type="SUPFAM" id="SSF46785">
    <property type="entry name" value="Winged helix' DNA-binding domain"/>
    <property type="match status" value="1"/>
</dbReference>
<comment type="caution">
    <text evidence="6">The sequence shown here is derived from an EMBL/GenBank/DDBJ whole genome shotgun (WGS) entry which is preliminary data.</text>
</comment>
<dbReference type="PROSITE" id="PS50931">
    <property type="entry name" value="HTH_LYSR"/>
    <property type="match status" value="1"/>
</dbReference>
<reference evidence="6" key="1">
    <citation type="submission" date="2022-09" db="EMBL/GenBank/DDBJ databases">
        <title>Intensive care unit water sources are persistently colonized with multi-drug resistant bacteria and are the site of extensive horizontal gene transfer of antibiotic resistance genes.</title>
        <authorList>
            <person name="Diorio-Toth L."/>
        </authorList>
    </citation>
    <scope>NUCLEOTIDE SEQUENCE</scope>
    <source>
        <strain evidence="6">GD03676</strain>
    </source>
</reference>
<evidence type="ECO:0000256" key="2">
    <source>
        <dbReference type="ARBA" id="ARBA00023015"/>
    </source>
</evidence>
<accession>A0AA43B0P0</accession>
<evidence type="ECO:0000313" key="7">
    <source>
        <dbReference type="Proteomes" id="UP001161276"/>
    </source>
</evidence>
<dbReference type="GO" id="GO:0003700">
    <property type="term" value="F:DNA-binding transcription factor activity"/>
    <property type="evidence" value="ECO:0007669"/>
    <property type="project" value="InterPro"/>
</dbReference>
<dbReference type="Gene3D" id="3.40.190.290">
    <property type="match status" value="1"/>
</dbReference>
<comment type="similarity">
    <text evidence="1">Belongs to the LysR transcriptional regulatory family.</text>
</comment>
<evidence type="ECO:0000256" key="4">
    <source>
        <dbReference type="ARBA" id="ARBA00023163"/>
    </source>
</evidence>
<protein>
    <submittedName>
        <fullName evidence="6">LysR family transcriptional regulator</fullName>
    </submittedName>
</protein>
<dbReference type="SUPFAM" id="SSF53850">
    <property type="entry name" value="Periplasmic binding protein-like II"/>
    <property type="match status" value="1"/>
</dbReference>
<evidence type="ECO:0000256" key="3">
    <source>
        <dbReference type="ARBA" id="ARBA00023125"/>
    </source>
</evidence>
<evidence type="ECO:0000256" key="1">
    <source>
        <dbReference type="ARBA" id="ARBA00009437"/>
    </source>
</evidence>
<proteinExistence type="inferred from homology"/>
<dbReference type="FunFam" id="1.10.10.10:FF:000001">
    <property type="entry name" value="LysR family transcriptional regulator"/>
    <property type="match status" value="1"/>
</dbReference>
<dbReference type="InterPro" id="IPR036390">
    <property type="entry name" value="WH_DNA-bd_sf"/>
</dbReference>
<dbReference type="InterPro" id="IPR036388">
    <property type="entry name" value="WH-like_DNA-bd_sf"/>
</dbReference>
<evidence type="ECO:0000313" key="6">
    <source>
        <dbReference type="EMBL" id="MDH2053631.1"/>
    </source>
</evidence>
<dbReference type="GO" id="GO:0003677">
    <property type="term" value="F:DNA binding"/>
    <property type="evidence" value="ECO:0007669"/>
    <property type="project" value="UniProtKB-KW"/>
</dbReference>
<dbReference type="Gene3D" id="1.10.10.10">
    <property type="entry name" value="Winged helix-like DNA-binding domain superfamily/Winged helix DNA-binding domain"/>
    <property type="match status" value="1"/>
</dbReference>
<dbReference type="Proteomes" id="UP001161276">
    <property type="component" value="Unassembled WGS sequence"/>
</dbReference>
<sequence length="313" mass="33817">MKRFQFDSTALRYFLTVVDTGSVNGAAARLNVVSSAVSRQIAGLEQRLQNQLFERHPKGMRVTEVGRILADHARRVEADAARTYAEIGGQNGRFTQTVKVAGAHGFAAQALPRKFAAFQAEHPSVRFNLTILDAGLVTERVRSAQADIGFTYSHAAEKDIAVIVARPAEIVAVMRPGHPLAGHSALLSTSPLTTPLVLTQLSAYPLALPEGGSALRRVLDMASSLYNTTLSPAFTSNHPEAVYNYLLTGNAVTLCARLSAAEHLDSGRLVCRPVDDALLNGGQIQVQTHVSRPLPDAAQRFLRFIRSDPSPLF</sequence>
<dbReference type="EMBL" id="JAOCKG010000014">
    <property type="protein sequence ID" value="MDH2053631.1"/>
    <property type="molecule type" value="Genomic_DNA"/>
</dbReference>
<dbReference type="Pfam" id="PF03466">
    <property type="entry name" value="LysR_substrate"/>
    <property type="match status" value="1"/>
</dbReference>
<name>A0AA43B0P0_9BURK</name>
<dbReference type="GO" id="GO:0005829">
    <property type="term" value="C:cytosol"/>
    <property type="evidence" value="ECO:0007669"/>
    <property type="project" value="TreeGrafter"/>
</dbReference>
<dbReference type="PANTHER" id="PTHR30419">
    <property type="entry name" value="HTH-TYPE TRANSCRIPTIONAL REGULATOR YBHD"/>
    <property type="match status" value="1"/>
</dbReference>